<evidence type="ECO:0000256" key="2">
    <source>
        <dbReference type="SAM" id="MobiDB-lite"/>
    </source>
</evidence>
<comment type="subcellular location">
    <subcellularLocation>
        <location evidence="1">Mitochondrion inner membrane</location>
        <topology evidence="1">Single-pass membrane protein</topology>
    </subcellularLocation>
</comment>
<feature type="compositionally biased region" description="Polar residues" evidence="2">
    <location>
        <begin position="1"/>
        <end position="12"/>
    </location>
</feature>
<accession>A0AAV5LDZ9</accession>
<comment type="function">
    <text evidence="1">Essential component of the TIM23 complex, a complex that mediates the translocation of transit peptide-containing proteins across the mitochondrial inner membrane.</text>
</comment>
<evidence type="ECO:0000256" key="1">
    <source>
        <dbReference type="RuleBase" id="RU365079"/>
    </source>
</evidence>
<evidence type="ECO:0000313" key="5">
    <source>
        <dbReference type="Proteomes" id="UP001054252"/>
    </source>
</evidence>
<dbReference type="InterPro" id="IPR050365">
    <property type="entry name" value="TIM50"/>
</dbReference>
<keyword evidence="1" id="KW-0813">Transport</keyword>
<keyword evidence="1" id="KW-0811">Translocation</keyword>
<dbReference type="Gene3D" id="3.40.50.1000">
    <property type="entry name" value="HAD superfamily/HAD-like"/>
    <property type="match status" value="1"/>
</dbReference>
<evidence type="ECO:0000313" key="4">
    <source>
        <dbReference type="EMBL" id="GKV35495.1"/>
    </source>
</evidence>
<feature type="region of interest" description="Disordered" evidence="2">
    <location>
        <begin position="1"/>
        <end position="20"/>
    </location>
</feature>
<keyword evidence="1" id="KW-0496">Mitochondrion</keyword>
<comment type="similarity">
    <text evidence="1">Belongs to the TIM50 family.</text>
</comment>
<dbReference type="GO" id="GO:0005744">
    <property type="term" value="C:TIM23 mitochondrial import inner membrane translocase complex"/>
    <property type="evidence" value="ECO:0007669"/>
    <property type="project" value="UniProtKB-UniRule"/>
</dbReference>
<keyword evidence="1" id="KW-0653">Protein transport</keyword>
<proteinExistence type="inferred from homology"/>
<dbReference type="PROSITE" id="PS50969">
    <property type="entry name" value="FCP1"/>
    <property type="match status" value="1"/>
</dbReference>
<dbReference type="InterPro" id="IPR004274">
    <property type="entry name" value="FCP1_dom"/>
</dbReference>
<name>A0AAV5LDZ9_9ROSI</name>
<dbReference type="SUPFAM" id="SSF56784">
    <property type="entry name" value="HAD-like"/>
    <property type="match status" value="1"/>
</dbReference>
<dbReference type="PANTHER" id="PTHR12210">
    <property type="entry name" value="DULLARD PROTEIN PHOSPHATASE"/>
    <property type="match status" value="1"/>
</dbReference>
<comment type="caution">
    <text evidence="4">The sequence shown here is derived from an EMBL/GenBank/DDBJ whole genome shotgun (WGS) entry which is preliminary data.</text>
</comment>
<protein>
    <recommendedName>
        <fullName evidence="1">Mitochondrial import inner membrane translocase subunit TIM50</fullName>
    </recommendedName>
</protein>
<gene>
    <name evidence="4" type="ORF">SLEP1_g43753</name>
</gene>
<dbReference type="InterPro" id="IPR036412">
    <property type="entry name" value="HAD-like_sf"/>
</dbReference>
<sequence length="564" mass="64147">MDVSIGNGNPSTEDVHLGQGLSEGLSGVKLSRGQKRKLRKLRKRRMLEGLENSHTDGGDEMVLENVSSMRDSPGGHVESVVKLSSEPGLKENESNGVLGRLKKERMRKRRNREKNRVNALENSDVCKKMDDQLAVNVSLSQEICQGKEGNSMDNPSNRLNSSIDGHMAYGREFRKEDLNSVKQAVELKNVKESSLISKKESDSWRSKNTSVLNTRALTTFKGKESLKGFDRKRRKCFSGINSEPIKDNMKQVSFDHKEKEHKNGFSENQLTVTEEKDVASEQVMEETSARNLAHLSALKECRKRMKRKLNEASRGNSLMKGMSQTASNKSLEKVYHPSRKLLVLDLNGILVDVVNGGKKPDIRVSAKSVYKRPFCDDFLSFCFERFNVGVWSSRREKNVTKLVNFIFGESKQNLLFCWNQKHCTETRFKTIDKPRKPLVLKELRKLWEKWNPNFPWEMGECNESNTLLLDDSPYKALRNPVHTAIFPYPYDHNNVEDFSLGSGGDIRVYLEGIAAAESVQNYVKQNPFGQPAITESDPSWHFYLKVIGTTQNKGHHKFDTTDPP</sequence>
<dbReference type="GO" id="GO:0015031">
    <property type="term" value="P:protein transport"/>
    <property type="evidence" value="ECO:0007669"/>
    <property type="project" value="UniProtKB-KW"/>
</dbReference>
<dbReference type="SMART" id="SM00577">
    <property type="entry name" value="CPDc"/>
    <property type="match status" value="1"/>
</dbReference>
<evidence type="ECO:0000259" key="3">
    <source>
        <dbReference type="PROSITE" id="PS50969"/>
    </source>
</evidence>
<organism evidence="4 5">
    <name type="scientific">Rubroshorea leprosula</name>
    <dbReference type="NCBI Taxonomy" id="152421"/>
    <lineage>
        <taxon>Eukaryota</taxon>
        <taxon>Viridiplantae</taxon>
        <taxon>Streptophyta</taxon>
        <taxon>Embryophyta</taxon>
        <taxon>Tracheophyta</taxon>
        <taxon>Spermatophyta</taxon>
        <taxon>Magnoliopsida</taxon>
        <taxon>eudicotyledons</taxon>
        <taxon>Gunneridae</taxon>
        <taxon>Pentapetalae</taxon>
        <taxon>rosids</taxon>
        <taxon>malvids</taxon>
        <taxon>Malvales</taxon>
        <taxon>Dipterocarpaceae</taxon>
        <taxon>Rubroshorea</taxon>
    </lineage>
</organism>
<keyword evidence="5" id="KW-1185">Reference proteome</keyword>
<reference evidence="4 5" key="1">
    <citation type="journal article" date="2021" name="Commun. Biol.">
        <title>The genome of Shorea leprosula (Dipterocarpaceae) highlights the ecological relevance of drought in aseasonal tropical rainforests.</title>
        <authorList>
            <person name="Ng K.K.S."/>
            <person name="Kobayashi M.J."/>
            <person name="Fawcett J.A."/>
            <person name="Hatakeyama M."/>
            <person name="Paape T."/>
            <person name="Ng C.H."/>
            <person name="Ang C.C."/>
            <person name="Tnah L.H."/>
            <person name="Lee C.T."/>
            <person name="Nishiyama T."/>
            <person name="Sese J."/>
            <person name="O'Brien M.J."/>
            <person name="Copetti D."/>
            <person name="Mohd Noor M.I."/>
            <person name="Ong R.C."/>
            <person name="Putra M."/>
            <person name="Sireger I.Z."/>
            <person name="Indrioko S."/>
            <person name="Kosugi Y."/>
            <person name="Izuno A."/>
            <person name="Isagi Y."/>
            <person name="Lee S.L."/>
            <person name="Shimizu K.K."/>
        </authorList>
    </citation>
    <scope>NUCLEOTIDE SEQUENCE [LARGE SCALE GENOMIC DNA]</scope>
    <source>
        <strain evidence="4">214</strain>
    </source>
</reference>
<dbReference type="EMBL" id="BPVZ01000111">
    <property type="protein sequence ID" value="GKV35495.1"/>
    <property type="molecule type" value="Genomic_DNA"/>
</dbReference>
<dbReference type="AlphaFoldDB" id="A0AAV5LDZ9"/>
<dbReference type="Proteomes" id="UP001054252">
    <property type="component" value="Unassembled WGS sequence"/>
</dbReference>
<keyword evidence="1" id="KW-0809">Transit peptide</keyword>
<feature type="domain" description="FCP1 homology" evidence="3">
    <location>
        <begin position="335"/>
        <end position="513"/>
    </location>
</feature>
<dbReference type="InterPro" id="IPR023214">
    <property type="entry name" value="HAD_sf"/>
</dbReference>
<dbReference type="Pfam" id="PF03031">
    <property type="entry name" value="NIF"/>
    <property type="match status" value="1"/>
</dbReference>
<comment type="subunit">
    <text evidence="1">Component of the TIM23 complex.</text>
</comment>